<dbReference type="PANTHER" id="PTHR31878">
    <property type="entry name" value="CHEMOKINE-LIKE PROTEIN TAFA-5-RELATED"/>
    <property type="match status" value="1"/>
</dbReference>
<protein>
    <submittedName>
        <fullName evidence="5">TBC1 domain family member 22B</fullName>
    </submittedName>
</protein>
<sequence length="469" mass="53505">MAADNKIHFWRRNAKGPGSLQPIYGAQYPPLDPRVLCSFLKDAPKTNAVNVKSKKPSTFHEFARSTNDAWDIDDEEDGTFFTPAHSASAPGQSHSIVKAPRLKGSNRVTDKEPEPRPLDRSEPGTREFCQDQLRPSGESANGGVVKSSSDVQLNSNSDRSTLQKQHPPSIPVRPIIPLVARISDQNASGAPPMTGYLPANMERRDLVLQRKREEYFGFIEQYYHSRTDEHHKDTYRQDNYTFAQPGIQKKVKALEELISRIDEDVHLHIQKCEVEYLQFAFRWMNNLLMRELPLRCTIRLWDTYQGEKTYNPDSVETTRTLTYDQSEHSQCKYQRAQHRTEEKVRDGQLAVGTCEVVMLNRDSSQPKRTIARQTARCACRRGQIAGTTRARPACVDARIVKSRQWCEMTPCSEGEICGLLFNQSGWTCTKGGGRIKTVTVKDFSVMIIKKCHLNKKNKFSEWNTVQKQN</sequence>
<evidence type="ECO:0000313" key="6">
    <source>
        <dbReference type="Proteomes" id="UP000319801"/>
    </source>
</evidence>
<evidence type="ECO:0000259" key="4">
    <source>
        <dbReference type="PROSITE" id="PS50086"/>
    </source>
</evidence>
<comment type="caution">
    <text evidence="5">The sequence shown here is derived from an EMBL/GenBank/DDBJ whole genome shotgun (WGS) entry which is preliminary data.</text>
</comment>
<feature type="compositionally biased region" description="Polar residues" evidence="3">
    <location>
        <begin position="146"/>
        <end position="166"/>
    </location>
</feature>
<dbReference type="InterPro" id="IPR000195">
    <property type="entry name" value="Rab-GAP-TBC_dom"/>
</dbReference>
<feature type="compositionally biased region" description="Basic and acidic residues" evidence="3">
    <location>
        <begin position="108"/>
        <end position="129"/>
    </location>
</feature>
<dbReference type="OrthoDB" id="26371at2759"/>
<dbReference type="SUPFAM" id="SSF47923">
    <property type="entry name" value="Ypt/Rab-GAP domain of gyp1p"/>
    <property type="match status" value="1"/>
</dbReference>
<dbReference type="AlphaFoldDB" id="A0A556UG53"/>
<evidence type="ECO:0000256" key="1">
    <source>
        <dbReference type="ARBA" id="ARBA00006101"/>
    </source>
</evidence>
<dbReference type="InterPro" id="IPR020350">
    <property type="entry name" value="Chemokine-like_TAFA"/>
</dbReference>
<dbReference type="InterPro" id="IPR040329">
    <property type="entry name" value="TAFA-5"/>
</dbReference>
<dbReference type="InterPro" id="IPR035969">
    <property type="entry name" value="Rab-GAP_TBC_sf"/>
</dbReference>
<evidence type="ECO:0000256" key="3">
    <source>
        <dbReference type="SAM" id="MobiDB-lite"/>
    </source>
</evidence>
<feature type="domain" description="Rab-GAP TBC" evidence="4">
    <location>
        <begin position="1"/>
        <end position="308"/>
    </location>
</feature>
<dbReference type="Pfam" id="PF12020">
    <property type="entry name" value="TAFA"/>
    <property type="match status" value="1"/>
</dbReference>
<dbReference type="Proteomes" id="UP000319801">
    <property type="component" value="Unassembled WGS sequence"/>
</dbReference>
<feature type="region of interest" description="Disordered" evidence="3">
    <location>
        <begin position="74"/>
        <end position="172"/>
    </location>
</feature>
<organism evidence="5 6">
    <name type="scientific">Bagarius yarrelli</name>
    <name type="common">Goonch</name>
    <name type="synonym">Bagrus yarrelli</name>
    <dbReference type="NCBI Taxonomy" id="175774"/>
    <lineage>
        <taxon>Eukaryota</taxon>
        <taxon>Metazoa</taxon>
        <taxon>Chordata</taxon>
        <taxon>Craniata</taxon>
        <taxon>Vertebrata</taxon>
        <taxon>Euteleostomi</taxon>
        <taxon>Actinopterygii</taxon>
        <taxon>Neopterygii</taxon>
        <taxon>Teleostei</taxon>
        <taxon>Ostariophysi</taxon>
        <taxon>Siluriformes</taxon>
        <taxon>Sisoridae</taxon>
        <taxon>Sisorinae</taxon>
        <taxon>Bagarius</taxon>
    </lineage>
</organism>
<evidence type="ECO:0000313" key="5">
    <source>
        <dbReference type="EMBL" id="TSO77768.1"/>
    </source>
</evidence>
<evidence type="ECO:0000256" key="2">
    <source>
        <dbReference type="ARBA" id="ARBA00022729"/>
    </source>
</evidence>
<dbReference type="PANTHER" id="PTHR31878:SF1">
    <property type="entry name" value="PROTEIN FAM19A5"/>
    <property type="match status" value="1"/>
</dbReference>
<dbReference type="Gene3D" id="1.10.472.80">
    <property type="entry name" value="Ypt/Rab-GAP domain of gyp1p, domain 3"/>
    <property type="match status" value="1"/>
</dbReference>
<accession>A0A556UG53</accession>
<keyword evidence="2" id="KW-0732">Signal</keyword>
<comment type="similarity">
    <text evidence="1">Belongs to the TAFA family.</text>
</comment>
<keyword evidence="6" id="KW-1185">Reference proteome</keyword>
<name>A0A556UG53_BAGYA</name>
<dbReference type="EMBL" id="VCAZ01000070">
    <property type="protein sequence ID" value="TSO77768.1"/>
    <property type="molecule type" value="Genomic_DNA"/>
</dbReference>
<reference evidence="5 6" key="1">
    <citation type="journal article" date="2019" name="Genome Biol. Evol.">
        <title>Whole-Genome Sequencing of the Giant Devil Catfish, Bagarius yarrelli.</title>
        <authorList>
            <person name="Jiang W."/>
            <person name="Lv Y."/>
            <person name="Cheng L."/>
            <person name="Yang K."/>
            <person name="Chao B."/>
            <person name="Wang X."/>
            <person name="Li Y."/>
            <person name="Pan X."/>
            <person name="You X."/>
            <person name="Zhang Y."/>
            <person name="Yang J."/>
            <person name="Li J."/>
            <person name="Zhang X."/>
            <person name="Liu S."/>
            <person name="Sun C."/>
            <person name="Yang J."/>
            <person name="Shi Q."/>
        </authorList>
    </citation>
    <scope>NUCLEOTIDE SEQUENCE [LARGE SCALE GENOMIC DNA]</scope>
    <source>
        <strain evidence="5">JWS20170419001</strain>
        <tissue evidence="5">Muscle</tissue>
    </source>
</reference>
<dbReference type="PROSITE" id="PS50086">
    <property type="entry name" value="TBC_RABGAP"/>
    <property type="match status" value="1"/>
</dbReference>
<proteinExistence type="inferred from homology"/>
<dbReference type="Pfam" id="PF00566">
    <property type="entry name" value="RabGAP-TBC"/>
    <property type="match status" value="1"/>
</dbReference>
<gene>
    <name evidence="5" type="ORF">Baya_9735</name>
</gene>